<dbReference type="SUPFAM" id="SSF50974">
    <property type="entry name" value="Nitrous oxide reductase, N-terminal domain"/>
    <property type="match status" value="1"/>
</dbReference>
<name>A0A4D6XNJ9_9GAMM</name>
<dbReference type="Pfam" id="PF10282">
    <property type="entry name" value="Lactonase"/>
    <property type="match status" value="1"/>
</dbReference>
<dbReference type="EMBL" id="CP113403">
    <property type="protein sequence ID" value="WAI17511.1"/>
    <property type="molecule type" value="Genomic_DNA"/>
</dbReference>
<evidence type="ECO:0000313" key="4">
    <source>
        <dbReference type="Proteomes" id="UP001163441"/>
    </source>
</evidence>
<proteinExistence type="inferred from homology"/>
<organism evidence="3 4">
    <name type="scientific">Buchnera aphidicola</name>
    <name type="common">Aphis craccivora</name>
    <dbReference type="NCBI Taxonomy" id="466616"/>
    <lineage>
        <taxon>Bacteria</taxon>
        <taxon>Pseudomonadati</taxon>
        <taxon>Pseudomonadota</taxon>
        <taxon>Gammaproteobacteria</taxon>
        <taxon>Enterobacterales</taxon>
        <taxon>Erwiniaceae</taxon>
        <taxon>Buchnera</taxon>
    </lineage>
</organism>
<keyword evidence="2" id="KW-0119">Carbohydrate metabolism</keyword>
<dbReference type="NCBIfam" id="NF008258">
    <property type="entry name" value="PRK11028.1"/>
    <property type="match status" value="1"/>
</dbReference>
<dbReference type="PANTHER" id="PTHR30344:SF1">
    <property type="entry name" value="6-PHOSPHOGLUCONOLACTONASE"/>
    <property type="match status" value="1"/>
</dbReference>
<dbReference type="InterPro" id="IPR011045">
    <property type="entry name" value="N2O_reductase_N"/>
</dbReference>
<keyword evidence="3" id="KW-0378">Hydrolase</keyword>
<dbReference type="InterPro" id="IPR050282">
    <property type="entry name" value="Cycloisomerase_2"/>
</dbReference>
<dbReference type="GO" id="GO:0005829">
    <property type="term" value="C:cytosol"/>
    <property type="evidence" value="ECO:0007669"/>
    <property type="project" value="TreeGrafter"/>
</dbReference>
<evidence type="ECO:0000313" key="3">
    <source>
        <dbReference type="EMBL" id="WAI17511.1"/>
    </source>
</evidence>
<dbReference type="InterPro" id="IPR019405">
    <property type="entry name" value="Lactonase_7-beta_prop"/>
</dbReference>
<accession>A0A4D6XNJ9</accession>
<dbReference type="InterPro" id="IPR015943">
    <property type="entry name" value="WD40/YVTN_repeat-like_dom_sf"/>
</dbReference>
<dbReference type="OrthoDB" id="9790815at2"/>
<dbReference type="GO" id="GO:0017057">
    <property type="term" value="F:6-phosphogluconolactonase activity"/>
    <property type="evidence" value="ECO:0007669"/>
    <property type="project" value="UniProtKB-EC"/>
</dbReference>
<keyword evidence="2" id="KW-0313">Glucose metabolism</keyword>
<evidence type="ECO:0000256" key="2">
    <source>
        <dbReference type="ARBA" id="ARBA00022526"/>
    </source>
</evidence>
<reference evidence="3" key="1">
    <citation type="submission" date="2022-11" db="EMBL/GenBank/DDBJ databases">
        <title>The whole genome sequencing of pests is an important tool to study the evolution of the plant-insect interaction and insecticide resistance.</title>
        <authorList>
            <person name="Kananovich Y."/>
        </authorList>
    </citation>
    <scope>NUCLEOTIDE SEQUENCE</scope>
    <source>
        <strain evidence="3">BSU_Aph_2016</strain>
    </source>
</reference>
<evidence type="ECO:0000256" key="1">
    <source>
        <dbReference type="ARBA" id="ARBA00005564"/>
    </source>
</evidence>
<dbReference type="EC" id="3.1.1.31" evidence="3"/>
<comment type="similarity">
    <text evidence="1">Belongs to the cycloisomerase 2 family.</text>
</comment>
<protein>
    <submittedName>
        <fullName evidence="3">6-phosphogluconolactonase</fullName>
        <ecNumber evidence="3">3.1.1.31</ecNumber>
    </submittedName>
</protein>
<dbReference type="Gene3D" id="2.130.10.10">
    <property type="entry name" value="YVTN repeat-like/Quinoprotein amine dehydrogenase"/>
    <property type="match status" value="1"/>
</dbReference>
<gene>
    <name evidence="3" type="primary">pgl</name>
    <name evidence="3" type="ORF">OWM53_01490</name>
</gene>
<sequence length="334" mass="38514">MKQIIYIANSTGQNIEAWNLYQDGNMKLIHKVITHSQVQPINYIKNKSLLYAGVRPDNRIFVYSIKENGHLEKKGESRIPGSPNYISFSSDKKFLFCSSYHDNSISVIPLNENGIPKEPIQIIYNINGCHAALFNAKYNILFVTSLKEDCIYLYHLTKHGILKNTEQKLIQTKFSAGPRHIRFHPNEDFVYTINELNGTIDVWEIYIQKNIQKVKNIQNISIVENYIASNKYWSADIHITSCGNFLYASDRILNSISLFYINKNNGKLSFIKIYPTEIQPRTFCIDINNKYVIVAGQKSNKFTVYSIHEKTGYLKKLNTYSTGEEPLWTLACTI</sequence>
<dbReference type="PANTHER" id="PTHR30344">
    <property type="entry name" value="6-PHOSPHOGLUCONOLACTONASE-RELATED"/>
    <property type="match status" value="1"/>
</dbReference>
<dbReference type="Proteomes" id="UP001163441">
    <property type="component" value="Chromosome"/>
</dbReference>
<dbReference type="AlphaFoldDB" id="A0A4D6XNJ9"/>
<dbReference type="RefSeq" id="WP_158360588.1">
    <property type="nucleotide sequence ID" value="NZ_CP034897.1"/>
</dbReference>
<dbReference type="GO" id="GO:0006006">
    <property type="term" value="P:glucose metabolic process"/>
    <property type="evidence" value="ECO:0007669"/>
    <property type="project" value="UniProtKB-KW"/>
</dbReference>